<reference evidence="1 2" key="1">
    <citation type="journal article" date="2016" name="Nat. Commun.">
        <title>Thousands of microbial genomes shed light on interconnected biogeochemical processes in an aquifer system.</title>
        <authorList>
            <person name="Anantharaman K."/>
            <person name="Brown C.T."/>
            <person name="Hug L.A."/>
            <person name="Sharon I."/>
            <person name="Castelle C.J."/>
            <person name="Probst A.J."/>
            <person name="Thomas B.C."/>
            <person name="Singh A."/>
            <person name="Wilkins M.J."/>
            <person name="Karaoz U."/>
            <person name="Brodie E.L."/>
            <person name="Williams K.H."/>
            <person name="Hubbard S.S."/>
            <person name="Banfield J.F."/>
        </authorList>
    </citation>
    <scope>NUCLEOTIDE SEQUENCE [LARGE SCALE GENOMIC DNA]</scope>
</reference>
<accession>A0A1G2R924</accession>
<name>A0A1G2R924_9BACT</name>
<dbReference type="EMBL" id="MHTY01000013">
    <property type="protein sequence ID" value="OHA68859.1"/>
    <property type="molecule type" value="Genomic_DNA"/>
</dbReference>
<sequence>MAATVGSSVLVLRELPREWFQRRRIQPLVTLSGNIIDGTAAVVGEEHIQWRGQEVVSLCGCKAYSSRNHGLRYKVDSEVPQMPASAYFPSAGLHIVEWVAIDKEGNEFEPPVLSFTALFA</sequence>
<protein>
    <submittedName>
        <fullName evidence="1">Uncharacterized protein</fullName>
    </submittedName>
</protein>
<evidence type="ECO:0000313" key="1">
    <source>
        <dbReference type="EMBL" id="OHA68859.1"/>
    </source>
</evidence>
<organism evidence="1 2">
    <name type="scientific">Candidatus Wildermuthbacteria bacterium RIFCSPHIGHO2_02_FULL_48_16</name>
    <dbReference type="NCBI Taxonomy" id="1802453"/>
    <lineage>
        <taxon>Bacteria</taxon>
        <taxon>Candidatus Wildermuthiibacteriota</taxon>
    </lineage>
</organism>
<dbReference type="Proteomes" id="UP000178529">
    <property type="component" value="Unassembled WGS sequence"/>
</dbReference>
<gene>
    <name evidence="1" type="ORF">A3J68_01860</name>
</gene>
<dbReference type="AlphaFoldDB" id="A0A1G2R924"/>
<evidence type="ECO:0000313" key="2">
    <source>
        <dbReference type="Proteomes" id="UP000178529"/>
    </source>
</evidence>
<comment type="caution">
    <text evidence="1">The sequence shown here is derived from an EMBL/GenBank/DDBJ whole genome shotgun (WGS) entry which is preliminary data.</text>
</comment>
<proteinExistence type="predicted"/>